<dbReference type="Pfam" id="PF06067">
    <property type="entry name" value="DUF932"/>
    <property type="match status" value="1"/>
</dbReference>
<dbReference type="AlphaFoldDB" id="A0A5M8FDI8"/>
<protein>
    <submittedName>
        <fullName evidence="1">DUF945 domain-containing protein</fullName>
    </submittedName>
</protein>
<evidence type="ECO:0000313" key="1">
    <source>
        <dbReference type="EMBL" id="KAA6182737.1"/>
    </source>
</evidence>
<gene>
    <name evidence="1" type="ORF">F2Q65_17345</name>
</gene>
<comment type="caution">
    <text evidence="1">The sequence shown here is derived from an EMBL/GenBank/DDBJ whole genome shotgun (WGS) entry which is preliminary data.</text>
</comment>
<organism evidence="1 2">
    <name type="scientific">Thiohalocapsa marina</name>
    <dbReference type="NCBI Taxonomy" id="424902"/>
    <lineage>
        <taxon>Bacteria</taxon>
        <taxon>Pseudomonadati</taxon>
        <taxon>Pseudomonadota</taxon>
        <taxon>Gammaproteobacteria</taxon>
        <taxon>Chromatiales</taxon>
        <taxon>Chromatiaceae</taxon>
        <taxon>Thiohalocapsa</taxon>
    </lineage>
</organism>
<keyword evidence="2" id="KW-1185">Reference proteome</keyword>
<reference evidence="1 2" key="1">
    <citation type="submission" date="2019-09" db="EMBL/GenBank/DDBJ databases">
        <title>Whole-genome sequence of the purple sulfur bacterium Thiohalocapsa marina DSM 19078.</title>
        <authorList>
            <person name="Kyndt J.A."/>
            <person name="Meyer T.E."/>
        </authorList>
    </citation>
    <scope>NUCLEOTIDE SEQUENCE [LARGE SCALE GENOMIC DNA]</scope>
    <source>
        <strain evidence="1 2">DSM 19078</strain>
    </source>
</reference>
<name>A0A5M8FDI8_9GAMM</name>
<sequence>MTPASTPIPHPPWHWRARPVTYRAGSWAHIEPLLPRFRLDALRAAPHAPANPYLRTVIREPDAAFDAPVPVGVVSNTYGLAQHQDVVRRCLQGIADCGVPTEELTCELGLTDLGEWMNCRLYFPPRYHHQPADGEPIGLRLEVFNSVDGSSRLVLLLGWLRFVCSNGLVIGETKQEFHDIHNHNLDLDKIPAAIRAGMALVEQDRARLDDWQRHGFKPDRLVPWVDGPLAKTWGKKAACRVFHLCTSGQDGELVDPFAKGPASEKPWAPTLSVPGTATPAKTLYDVSQALSWIAERRTNPEERRDWQTRIPTLLQAL</sequence>
<evidence type="ECO:0000313" key="2">
    <source>
        <dbReference type="Proteomes" id="UP000322981"/>
    </source>
</evidence>
<dbReference type="RefSeq" id="WP_150094665.1">
    <property type="nucleotide sequence ID" value="NZ_VWXX01000041.1"/>
</dbReference>
<dbReference type="EMBL" id="VWXX01000041">
    <property type="protein sequence ID" value="KAA6182737.1"/>
    <property type="molecule type" value="Genomic_DNA"/>
</dbReference>
<proteinExistence type="predicted"/>
<accession>A0A5M8FDI8</accession>
<dbReference type="InterPro" id="IPR026325">
    <property type="entry name" value="DUF932"/>
</dbReference>
<dbReference type="Proteomes" id="UP000322981">
    <property type="component" value="Unassembled WGS sequence"/>
</dbReference>
<dbReference type="OrthoDB" id="4554729at2"/>